<dbReference type="InterPro" id="IPR020904">
    <property type="entry name" value="Sc_DH/Rdtase_CS"/>
</dbReference>
<dbReference type="PANTHER" id="PTHR43115">
    <property type="entry name" value="DEHYDROGENASE/REDUCTASE SDR FAMILY MEMBER 11"/>
    <property type="match status" value="1"/>
</dbReference>
<dbReference type="PRINTS" id="PR00081">
    <property type="entry name" value="GDHRDH"/>
</dbReference>
<organism evidence="4">
    <name type="scientific">Candidatus Nitrosarchaeum limnium SFB1</name>
    <dbReference type="NCBI Taxonomy" id="886738"/>
    <lineage>
        <taxon>Archaea</taxon>
        <taxon>Nitrososphaerota</taxon>
        <taxon>Nitrososphaeria</taxon>
        <taxon>Nitrosopumilales</taxon>
        <taxon>Nitrosopumilaceae</taxon>
        <taxon>Nitrosarchaeum</taxon>
    </lineage>
</organism>
<sequence length="246" mass="26764">MIKGKVAIITGASSGIGFATALALSKAGAKVAIGARRTEMLSKLEKIIKENGGEVYSQKLDVTKKNECDSFVENVLKKWNKVDILINNAGLMPLSFFKNLKVDEWDQMIDVNIKGVLYCTGAVVTHMLENKTGHIVNISSVAGRIVFPAGSVYCATKHAITAFSEGLRQELSVRKNIRVTCIEPGVVATELTNTITDESLQAFVESAKKMESLQAEDIANAIVYAVEAPKHVNVNEILIRPTTQDR</sequence>
<proteinExistence type="inferred from homology"/>
<comment type="similarity">
    <text evidence="1 3">Belongs to the short-chain dehydrogenases/reductases (SDR) family.</text>
</comment>
<gene>
    <name evidence="4" type="ORF">Nlim_1519</name>
</gene>
<dbReference type="InterPro" id="IPR002347">
    <property type="entry name" value="SDR_fam"/>
</dbReference>
<dbReference type="PROSITE" id="PS00061">
    <property type="entry name" value="ADH_SHORT"/>
    <property type="match status" value="1"/>
</dbReference>
<evidence type="ECO:0000313" key="4">
    <source>
        <dbReference type="EMBL" id="EGG41720.1"/>
    </source>
</evidence>
<name>F3KLY6_9ARCH</name>
<dbReference type="EMBL" id="AEGP01000050">
    <property type="protein sequence ID" value="EGG41720.1"/>
    <property type="molecule type" value="Genomic_DNA"/>
</dbReference>
<comment type="caution">
    <text evidence="4">The sequence shown here is derived from an EMBL/GenBank/DDBJ whole genome shotgun (WGS) entry which is preliminary data.</text>
</comment>
<keyword evidence="2" id="KW-0560">Oxidoreductase</keyword>
<dbReference type="AlphaFoldDB" id="F3KLY6"/>
<evidence type="ECO:0000256" key="1">
    <source>
        <dbReference type="ARBA" id="ARBA00006484"/>
    </source>
</evidence>
<dbReference type="SUPFAM" id="SSF51735">
    <property type="entry name" value="NAD(P)-binding Rossmann-fold domains"/>
    <property type="match status" value="1"/>
</dbReference>
<dbReference type="FunFam" id="3.40.50.720:FF:000047">
    <property type="entry name" value="NADP-dependent L-serine/L-allo-threonine dehydrogenase"/>
    <property type="match status" value="1"/>
</dbReference>
<dbReference type="Gene3D" id="3.40.50.720">
    <property type="entry name" value="NAD(P)-binding Rossmann-like Domain"/>
    <property type="match status" value="1"/>
</dbReference>
<dbReference type="PRINTS" id="PR00080">
    <property type="entry name" value="SDRFAMILY"/>
</dbReference>
<reference evidence="4" key="1">
    <citation type="journal article" date="2011" name="PLoS ONE">
        <title>Genome of a low-salinity ammonia-oxidizing archaeon determined by single-cell and metagenomic analysis.</title>
        <authorList>
            <person name="Blainey P.C."/>
            <person name="Mosier A.C."/>
            <person name="Potanina A."/>
            <person name="Francis C.A."/>
            <person name="Quake S.R."/>
        </authorList>
    </citation>
    <scope>NUCLEOTIDE SEQUENCE [LARGE SCALE GENOMIC DNA]</scope>
    <source>
        <strain evidence="4">SFB1</strain>
    </source>
</reference>
<dbReference type="PATRIC" id="fig|886738.10.peg.1656"/>
<dbReference type="Proteomes" id="UP000004348">
    <property type="component" value="Chromosome"/>
</dbReference>
<accession>F3KLY6</accession>
<dbReference type="STRING" id="886738.Nlim_1519"/>
<dbReference type="InterPro" id="IPR036291">
    <property type="entry name" value="NAD(P)-bd_dom_sf"/>
</dbReference>
<dbReference type="PANTHER" id="PTHR43115:SF4">
    <property type="entry name" value="DEHYDROGENASE_REDUCTASE SDR FAMILY MEMBER 11"/>
    <property type="match status" value="1"/>
</dbReference>
<dbReference type="HOGENOM" id="CLU_010194_2_10_2"/>
<evidence type="ECO:0000256" key="3">
    <source>
        <dbReference type="RuleBase" id="RU000363"/>
    </source>
</evidence>
<dbReference type="GO" id="GO:0016616">
    <property type="term" value="F:oxidoreductase activity, acting on the CH-OH group of donors, NAD or NADP as acceptor"/>
    <property type="evidence" value="ECO:0007669"/>
    <property type="project" value="UniProtKB-ARBA"/>
</dbReference>
<protein>
    <submittedName>
        <fullName evidence="4">Short-chain dehydrogenase/reductase SDR</fullName>
    </submittedName>
</protein>
<evidence type="ECO:0000256" key="2">
    <source>
        <dbReference type="ARBA" id="ARBA00023002"/>
    </source>
</evidence>
<dbReference type="Pfam" id="PF00106">
    <property type="entry name" value="adh_short"/>
    <property type="match status" value="1"/>
</dbReference>